<feature type="transmembrane region" description="Helical" evidence="5">
    <location>
        <begin position="340"/>
        <end position="362"/>
    </location>
</feature>
<feature type="transmembrane region" description="Helical" evidence="5">
    <location>
        <begin position="164"/>
        <end position="183"/>
    </location>
</feature>
<dbReference type="EMBL" id="HBUF01349937">
    <property type="protein sequence ID" value="CAG6712915.1"/>
    <property type="molecule type" value="Transcribed_RNA"/>
</dbReference>
<feature type="transmembrane region" description="Helical" evidence="5">
    <location>
        <begin position="228"/>
        <end position="248"/>
    </location>
</feature>
<feature type="transmembrane region" description="Helical" evidence="5">
    <location>
        <begin position="426"/>
        <end position="449"/>
    </location>
</feature>
<dbReference type="Pfam" id="PF00083">
    <property type="entry name" value="Sugar_tr"/>
    <property type="match status" value="1"/>
</dbReference>
<dbReference type="GO" id="GO:0022857">
    <property type="term" value="F:transmembrane transporter activity"/>
    <property type="evidence" value="ECO:0007669"/>
    <property type="project" value="InterPro"/>
</dbReference>
<evidence type="ECO:0000256" key="1">
    <source>
        <dbReference type="ARBA" id="ARBA00004141"/>
    </source>
</evidence>
<keyword evidence="3 5" id="KW-1133">Transmembrane helix</keyword>
<protein>
    <submittedName>
        <fullName evidence="7">Solute carrier family 22 member 4</fullName>
    </submittedName>
</protein>
<feature type="transmembrane region" description="Helical" evidence="5">
    <location>
        <begin position="254"/>
        <end position="273"/>
    </location>
</feature>
<reference evidence="7" key="1">
    <citation type="submission" date="2021-05" db="EMBL/GenBank/DDBJ databases">
        <authorList>
            <person name="Alioto T."/>
            <person name="Alioto T."/>
            <person name="Gomez Garrido J."/>
        </authorList>
    </citation>
    <scope>NUCLEOTIDE SEQUENCE</scope>
</reference>
<evidence type="ECO:0000313" key="7">
    <source>
        <dbReference type="EMBL" id="CAG6612598.1"/>
    </source>
</evidence>
<feature type="transmembrane region" description="Helical" evidence="5">
    <location>
        <begin position="374"/>
        <end position="394"/>
    </location>
</feature>
<feature type="transmembrane region" description="Helical" evidence="5">
    <location>
        <begin position="25"/>
        <end position="44"/>
    </location>
</feature>
<sequence length="543" mass="60761">MTATKEPQVTLDTLLDDIGFQARNIFVLGLPILLVSAFSLTYIFTTAELKYRCLIPECEKVGNTTYLPPWLNNAVPYNKDGTPKTCYRYSTVSGTSGCNQASFFNVSDVQKCKAWVYRTDEVNILNEFDLQCDENKWKLPFVGSMDGIGALLGLPLCGFMSDRFGRRITLAIFSSGVIILGLLRSCSTSYEVFTFLDFCNAFLDSGIYSSAFVLGMELVSAKQRVSTNVILNLFYPAGDVMLGVIGMYVTNWRWFLRLLYGPGVIFFVYYWIVPESMRWLLTKNRTEEAVEIVDKIIQNHPDRDNLDLKHILSSSADSASKEDTFGYFKTLGLALKSWRLLYRVIHSSICWIGVVFLWYGVIQQSVSLTGNKHVNFIYSALAQIPGYLMTALALKVGHKITFIASIGLCSAVSFAFYFTAKEFAMFRMVLYILSNIGITSAYTVIYISTCEMFPTPLRSSLLAFCSMMGRIGQVFAPQVFLLGTELPFLIFGCVALLVGFLSSFLPETLNMELPNTVKQAEYVGLQGVDNPAQDNNMNETSPS</sequence>
<dbReference type="InterPro" id="IPR005828">
    <property type="entry name" value="MFS_sugar_transport-like"/>
</dbReference>
<comment type="subcellular location">
    <subcellularLocation>
        <location evidence="1">Membrane</location>
        <topology evidence="1">Multi-pass membrane protein</topology>
    </subcellularLocation>
</comment>
<dbReference type="GO" id="GO:0016020">
    <property type="term" value="C:membrane"/>
    <property type="evidence" value="ECO:0007669"/>
    <property type="project" value="UniProtKB-SubCell"/>
</dbReference>
<evidence type="ECO:0000256" key="4">
    <source>
        <dbReference type="ARBA" id="ARBA00023136"/>
    </source>
</evidence>
<dbReference type="InterPro" id="IPR036259">
    <property type="entry name" value="MFS_trans_sf"/>
</dbReference>
<dbReference type="InterPro" id="IPR020846">
    <property type="entry name" value="MFS_dom"/>
</dbReference>
<dbReference type="AlphaFoldDB" id="A0A8D8LPU1"/>
<dbReference type="PANTHER" id="PTHR24064">
    <property type="entry name" value="SOLUTE CARRIER FAMILY 22 MEMBER"/>
    <property type="match status" value="1"/>
</dbReference>
<organism evidence="7">
    <name type="scientific">Cacopsylla melanoneura</name>
    <dbReference type="NCBI Taxonomy" id="428564"/>
    <lineage>
        <taxon>Eukaryota</taxon>
        <taxon>Metazoa</taxon>
        <taxon>Ecdysozoa</taxon>
        <taxon>Arthropoda</taxon>
        <taxon>Hexapoda</taxon>
        <taxon>Insecta</taxon>
        <taxon>Pterygota</taxon>
        <taxon>Neoptera</taxon>
        <taxon>Paraneoptera</taxon>
        <taxon>Hemiptera</taxon>
        <taxon>Sternorrhyncha</taxon>
        <taxon>Psylloidea</taxon>
        <taxon>Psyllidae</taxon>
        <taxon>Psyllinae</taxon>
        <taxon>Cacopsylla</taxon>
    </lineage>
</organism>
<evidence type="ECO:0000256" key="5">
    <source>
        <dbReference type="SAM" id="Phobius"/>
    </source>
</evidence>
<feature type="transmembrane region" description="Helical" evidence="5">
    <location>
        <begin position="486"/>
        <end position="505"/>
    </location>
</feature>
<evidence type="ECO:0000256" key="2">
    <source>
        <dbReference type="ARBA" id="ARBA00022692"/>
    </source>
</evidence>
<dbReference type="EMBL" id="HBUF01024942">
    <property type="protein sequence ID" value="CAG6612598.1"/>
    <property type="molecule type" value="Transcribed_RNA"/>
</dbReference>
<feature type="domain" description="Major facilitator superfamily (MFS) profile" evidence="6">
    <location>
        <begin position="91"/>
        <end position="510"/>
    </location>
</feature>
<feature type="transmembrane region" description="Helical" evidence="5">
    <location>
        <begin position="195"/>
        <end position="216"/>
    </location>
</feature>
<dbReference type="EMBL" id="HBUF01024941">
    <property type="protein sequence ID" value="CAG6612597.1"/>
    <property type="molecule type" value="Transcribed_RNA"/>
</dbReference>
<dbReference type="PROSITE" id="PS50850">
    <property type="entry name" value="MFS"/>
    <property type="match status" value="1"/>
</dbReference>
<proteinExistence type="predicted"/>
<name>A0A8D8LPU1_9HEMI</name>
<evidence type="ECO:0000259" key="6">
    <source>
        <dbReference type="PROSITE" id="PS50850"/>
    </source>
</evidence>
<keyword evidence="4 5" id="KW-0472">Membrane</keyword>
<feature type="transmembrane region" description="Helical" evidence="5">
    <location>
        <begin position="401"/>
        <end position="420"/>
    </location>
</feature>
<accession>A0A8D8LPU1</accession>
<evidence type="ECO:0000256" key="3">
    <source>
        <dbReference type="ARBA" id="ARBA00022989"/>
    </source>
</evidence>
<dbReference type="Gene3D" id="1.20.1250.20">
    <property type="entry name" value="MFS general substrate transporter like domains"/>
    <property type="match status" value="1"/>
</dbReference>
<dbReference type="SUPFAM" id="SSF103473">
    <property type="entry name" value="MFS general substrate transporter"/>
    <property type="match status" value="1"/>
</dbReference>
<keyword evidence="2 5" id="KW-0812">Transmembrane</keyword>